<proteinExistence type="predicted"/>
<keyword evidence="8" id="KW-0975">Bacterial flagellum</keyword>
<evidence type="ECO:0000256" key="7">
    <source>
        <dbReference type="ARBA" id="ARBA00023136"/>
    </source>
</evidence>
<keyword evidence="5 9" id="KW-0812">Transmembrane</keyword>
<protein>
    <recommendedName>
        <fullName evidence="3">Flagellar biosynthetic protein FliQ</fullName>
    </recommendedName>
</protein>
<gene>
    <name evidence="10" type="ORF">MNBD_DELTA03-308</name>
</gene>
<evidence type="ECO:0000256" key="6">
    <source>
        <dbReference type="ARBA" id="ARBA00022989"/>
    </source>
</evidence>
<dbReference type="GO" id="GO:0009306">
    <property type="term" value="P:protein secretion"/>
    <property type="evidence" value="ECO:0007669"/>
    <property type="project" value="InterPro"/>
</dbReference>
<dbReference type="AlphaFoldDB" id="A0A3B0VC46"/>
<evidence type="ECO:0000256" key="1">
    <source>
        <dbReference type="ARBA" id="ARBA00004117"/>
    </source>
</evidence>
<dbReference type="InterPro" id="IPR006305">
    <property type="entry name" value="FliQ"/>
</dbReference>
<evidence type="ECO:0000256" key="9">
    <source>
        <dbReference type="SAM" id="Phobius"/>
    </source>
</evidence>
<feature type="transmembrane region" description="Helical" evidence="9">
    <location>
        <begin position="14"/>
        <end position="39"/>
    </location>
</feature>
<comment type="subcellular location">
    <subcellularLocation>
        <location evidence="1">Bacterial flagellum basal body</location>
    </subcellularLocation>
    <subcellularLocation>
        <location evidence="2">Cell membrane</location>
        <topology evidence="2">Multi-pass membrane protein</topology>
    </subcellularLocation>
</comment>
<evidence type="ECO:0000256" key="8">
    <source>
        <dbReference type="ARBA" id="ARBA00023143"/>
    </source>
</evidence>
<dbReference type="PIRSF" id="PIRSF004669">
    <property type="entry name" value="FliQ"/>
    <property type="match status" value="1"/>
</dbReference>
<evidence type="ECO:0000256" key="2">
    <source>
        <dbReference type="ARBA" id="ARBA00004651"/>
    </source>
</evidence>
<keyword evidence="4" id="KW-1003">Cell membrane</keyword>
<evidence type="ECO:0000256" key="4">
    <source>
        <dbReference type="ARBA" id="ARBA00022475"/>
    </source>
</evidence>
<dbReference type="PANTHER" id="PTHR34040:SF2">
    <property type="entry name" value="FLAGELLAR BIOSYNTHETIC PROTEIN FLIQ"/>
    <property type="match status" value="1"/>
</dbReference>
<dbReference type="EMBL" id="UOEX01000096">
    <property type="protein sequence ID" value="VAW34409.1"/>
    <property type="molecule type" value="Genomic_DNA"/>
</dbReference>
<organism evidence="10">
    <name type="scientific">hydrothermal vent metagenome</name>
    <dbReference type="NCBI Taxonomy" id="652676"/>
    <lineage>
        <taxon>unclassified sequences</taxon>
        <taxon>metagenomes</taxon>
        <taxon>ecological metagenomes</taxon>
    </lineage>
</organism>
<dbReference type="GO" id="GO:0044780">
    <property type="term" value="P:bacterial-type flagellum assembly"/>
    <property type="evidence" value="ECO:0007669"/>
    <property type="project" value="InterPro"/>
</dbReference>
<name>A0A3B0VC46_9ZZZZ</name>
<keyword evidence="7 9" id="KW-0472">Membrane</keyword>
<accession>A0A3B0VC46</accession>
<feature type="transmembrane region" description="Helical" evidence="9">
    <location>
        <begin position="51"/>
        <end position="71"/>
    </location>
</feature>
<reference evidence="10" key="1">
    <citation type="submission" date="2018-06" db="EMBL/GenBank/DDBJ databases">
        <authorList>
            <person name="Zhirakovskaya E."/>
        </authorList>
    </citation>
    <scope>NUCLEOTIDE SEQUENCE</scope>
</reference>
<sequence length="89" mass="9791">MTALQAINLGQDAVYIALLLSAPLLLVGLVVGLIIAVFQAVTQIQEMTLTFVPKIVAVMFALLFFSSWMMIKLTDYTHALFTRLPGLIH</sequence>
<dbReference type="PANTHER" id="PTHR34040">
    <property type="entry name" value="FLAGELLAR BIOSYNTHETIC PROTEIN FLIQ"/>
    <property type="match status" value="1"/>
</dbReference>
<dbReference type="NCBIfam" id="TIGR01402">
    <property type="entry name" value="fliQ"/>
    <property type="match status" value="1"/>
</dbReference>
<evidence type="ECO:0000256" key="3">
    <source>
        <dbReference type="ARBA" id="ARBA00021718"/>
    </source>
</evidence>
<keyword evidence="6 9" id="KW-1133">Transmembrane helix</keyword>
<dbReference type="InterPro" id="IPR002191">
    <property type="entry name" value="Bac_export_3"/>
</dbReference>
<keyword evidence="10" id="KW-0969">Cilium</keyword>
<dbReference type="GO" id="GO:0009425">
    <property type="term" value="C:bacterial-type flagellum basal body"/>
    <property type="evidence" value="ECO:0007669"/>
    <property type="project" value="UniProtKB-SubCell"/>
</dbReference>
<keyword evidence="10" id="KW-0966">Cell projection</keyword>
<evidence type="ECO:0000313" key="10">
    <source>
        <dbReference type="EMBL" id="VAW34409.1"/>
    </source>
</evidence>
<dbReference type="Pfam" id="PF01313">
    <property type="entry name" value="Bac_export_3"/>
    <property type="match status" value="1"/>
</dbReference>
<evidence type="ECO:0000256" key="5">
    <source>
        <dbReference type="ARBA" id="ARBA00022692"/>
    </source>
</evidence>
<keyword evidence="10" id="KW-0282">Flagellum</keyword>
<dbReference type="PRINTS" id="PR00952">
    <property type="entry name" value="TYPE3IMQPROT"/>
</dbReference>
<dbReference type="GO" id="GO:0005886">
    <property type="term" value="C:plasma membrane"/>
    <property type="evidence" value="ECO:0007669"/>
    <property type="project" value="UniProtKB-SubCell"/>
</dbReference>